<evidence type="ECO:0008006" key="3">
    <source>
        <dbReference type="Google" id="ProtNLM"/>
    </source>
</evidence>
<protein>
    <recommendedName>
        <fullName evidence="3">PknH-like protein</fullName>
    </recommendedName>
</protein>
<gene>
    <name evidence="1" type="ORF">J2T22_000717</name>
</gene>
<name>A0ABT9UD19_9MICC</name>
<keyword evidence="2" id="KW-1185">Reference proteome</keyword>
<reference evidence="1 2" key="1">
    <citation type="submission" date="2023-07" db="EMBL/GenBank/DDBJ databases">
        <title>Sorghum-associated microbial communities from plants grown in Nebraska, USA.</title>
        <authorList>
            <person name="Schachtman D."/>
        </authorList>
    </citation>
    <scope>NUCLEOTIDE SEQUENCE [LARGE SCALE GENOMIC DNA]</scope>
    <source>
        <strain evidence="1 2">DS994</strain>
    </source>
</reference>
<comment type="caution">
    <text evidence="1">The sequence shown here is derived from an EMBL/GenBank/DDBJ whole genome shotgun (WGS) entry which is preliminary data.</text>
</comment>
<dbReference type="Proteomes" id="UP001226389">
    <property type="component" value="Unassembled WGS sequence"/>
</dbReference>
<dbReference type="EMBL" id="JAUSSY010000002">
    <property type="protein sequence ID" value="MDQ0117547.1"/>
    <property type="molecule type" value="Genomic_DNA"/>
</dbReference>
<evidence type="ECO:0000313" key="2">
    <source>
        <dbReference type="Proteomes" id="UP001226389"/>
    </source>
</evidence>
<dbReference type="RefSeq" id="WP_307488425.1">
    <property type="nucleotide sequence ID" value="NZ_JAUSSY010000002.1"/>
</dbReference>
<accession>A0ABT9UD19</accession>
<proteinExistence type="predicted"/>
<sequence>MEMPTTAERAGRAWRGGAPLVIGCLGAVLLSGCSVDVRDPSVTAAPSGTPVLATPTITPGHDAAAVAARDMPFAAGGDLAPGVPVGISDDLKGAPGWKLAKENVAGASQYAKADGCIVSARAATGQAALVRGDDRESTVALFQYLDATIQPSYLKTATLQWGGTPEAPGRNVEVLALEQAAPGGRAIAVLARVFGTAASSAYVSVSCPDAATLGAARQDVARYLPLVPPAA</sequence>
<organism evidence="1 2">
    <name type="scientific">Pseudarthrobacter defluvii</name>
    <dbReference type="NCBI Taxonomy" id="410837"/>
    <lineage>
        <taxon>Bacteria</taxon>
        <taxon>Bacillati</taxon>
        <taxon>Actinomycetota</taxon>
        <taxon>Actinomycetes</taxon>
        <taxon>Micrococcales</taxon>
        <taxon>Micrococcaceae</taxon>
        <taxon>Pseudarthrobacter</taxon>
    </lineage>
</organism>
<evidence type="ECO:0000313" key="1">
    <source>
        <dbReference type="EMBL" id="MDQ0117547.1"/>
    </source>
</evidence>